<feature type="region of interest" description="Disordered" evidence="1">
    <location>
        <begin position="1"/>
        <end position="32"/>
    </location>
</feature>
<keyword evidence="3" id="KW-1185">Reference proteome</keyword>
<protein>
    <submittedName>
        <fullName evidence="2">Uncharacterized protein</fullName>
    </submittedName>
</protein>
<proteinExistence type="predicted"/>
<organism evidence="2 3">
    <name type="scientific">Acorus gramineus</name>
    <name type="common">Dwarf sweet flag</name>
    <dbReference type="NCBI Taxonomy" id="55184"/>
    <lineage>
        <taxon>Eukaryota</taxon>
        <taxon>Viridiplantae</taxon>
        <taxon>Streptophyta</taxon>
        <taxon>Embryophyta</taxon>
        <taxon>Tracheophyta</taxon>
        <taxon>Spermatophyta</taxon>
        <taxon>Magnoliopsida</taxon>
        <taxon>Liliopsida</taxon>
        <taxon>Acoraceae</taxon>
        <taxon>Acorus</taxon>
    </lineage>
</organism>
<sequence length="106" mass="11548">MAKHGNPNVTDFQKRKVHSKTAGAPESSIPLPFNGGPFPFPSLSVDSSVTAMIPSFKAHPSNRCGPKNAHDKDGVVWGRATWLIILSPLKEQFLFGSSDKMCGFFF</sequence>
<reference evidence="2" key="1">
    <citation type="journal article" date="2023" name="Nat. Commun.">
        <title>Diploid and tetraploid genomes of Acorus and the evolution of monocots.</title>
        <authorList>
            <person name="Ma L."/>
            <person name="Liu K.W."/>
            <person name="Li Z."/>
            <person name="Hsiao Y.Y."/>
            <person name="Qi Y."/>
            <person name="Fu T."/>
            <person name="Tang G.D."/>
            <person name="Zhang D."/>
            <person name="Sun W.H."/>
            <person name="Liu D.K."/>
            <person name="Li Y."/>
            <person name="Chen G.Z."/>
            <person name="Liu X.D."/>
            <person name="Liao X.Y."/>
            <person name="Jiang Y.T."/>
            <person name="Yu X."/>
            <person name="Hao Y."/>
            <person name="Huang J."/>
            <person name="Zhao X.W."/>
            <person name="Ke S."/>
            <person name="Chen Y.Y."/>
            <person name="Wu W.L."/>
            <person name="Hsu J.L."/>
            <person name="Lin Y.F."/>
            <person name="Huang M.D."/>
            <person name="Li C.Y."/>
            <person name="Huang L."/>
            <person name="Wang Z.W."/>
            <person name="Zhao X."/>
            <person name="Zhong W.Y."/>
            <person name="Peng D.H."/>
            <person name="Ahmad S."/>
            <person name="Lan S."/>
            <person name="Zhang J.S."/>
            <person name="Tsai W.C."/>
            <person name="Van de Peer Y."/>
            <person name="Liu Z.J."/>
        </authorList>
    </citation>
    <scope>NUCLEOTIDE SEQUENCE</scope>
    <source>
        <strain evidence="2">SCP</strain>
    </source>
</reference>
<comment type="caution">
    <text evidence="2">The sequence shown here is derived from an EMBL/GenBank/DDBJ whole genome shotgun (WGS) entry which is preliminary data.</text>
</comment>
<reference evidence="2" key="2">
    <citation type="submission" date="2023-06" db="EMBL/GenBank/DDBJ databases">
        <authorList>
            <person name="Ma L."/>
            <person name="Liu K.-W."/>
            <person name="Li Z."/>
            <person name="Hsiao Y.-Y."/>
            <person name="Qi Y."/>
            <person name="Fu T."/>
            <person name="Tang G."/>
            <person name="Zhang D."/>
            <person name="Sun W.-H."/>
            <person name="Liu D.-K."/>
            <person name="Li Y."/>
            <person name="Chen G.-Z."/>
            <person name="Liu X.-D."/>
            <person name="Liao X.-Y."/>
            <person name="Jiang Y.-T."/>
            <person name="Yu X."/>
            <person name="Hao Y."/>
            <person name="Huang J."/>
            <person name="Zhao X.-W."/>
            <person name="Ke S."/>
            <person name="Chen Y.-Y."/>
            <person name="Wu W.-L."/>
            <person name="Hsu J.-L."/>
            <person name="Lin Y.-F."/>
            <person name="Huang M.-D."/>
            <person name="Li C.-Y."/>
            <person name="Huang L."/>
            <person name="Wang Z.-W."/>
            <person name="Zhao X."/>
            <person name="Zhong W.-Y."/>
            <person name="Peng D.-H."/>
            <person name="Ahmad S."/>
            <person name="Lan S."/>
            <person name="Zhang J.-S."/>
            <person name="Tsai W.-C."/>
            <person name="Van De Peer Y."/>
            <person name="Liu Z.-J."/>
        </authorList>
    </citation>
    <scope>NUCLEOTIDE SEQUENCE</scope>
    <source>
        <strain evidence="2">SCP</strain>
        <tissue evidence="2">Leaves</tissue>
    </source>
</reference>
<name>A0AAV9AYJ3_ACOGR</name>
<dbReference type="Proteomes" id="UP001179952">
    <property type="component" value="Unassembled WGS sequence"/>
</dbReference>
<gene>
    <name evidence="2" type="ORF">QJS04_geneDACA017597</name>
</gene>
<dbReference type="EMBL" id="JAUJYN010000006">
    <property type="protein sequence ID" value="KAK1269231.1"/>
    <property type="molecule type" value="Genomic_DNA"/>
</dbReference>
<evidence type="ECO:0000256" key="1">
    <source>
        <dbReference type="SAM" id="MobiDB-lite"/>
    </source>
</evidence>
<dbReference type="AlphaFoldDB" id="A0AAV9AYJ3"/>
<accession>A0AAV9AYJ3</accession>
<evidence type="ECO:0000313" key="3">
    <source>
        <dbReference type="Proteomes" id="UP001179952"/>
    </source>
</evidence>
<evidence type="ECO:0000313" key="2">
    <source>
        <dbReference type="EMBL" id="KAK1269231.1"/>
    </source>
</evidence>